<evidence type="ECO:0000256" key="1">
    <source>
        <dbReference type="ARBA" id="ARBA00022723"/>
    </source>
</evidence>
<dbReference type="EMBL" id="JANFYS010000019">
    <property type="protein sequence ID" value="MCQ4770773.1"/>
    <property type="molecule type" value="Genomic_DNA"/>
</dbReference>
<dbReference type="GO" id="GO:0016829">
    <property type="term" value="F:lyase activity"/>
    <property type="evidence" value="ECO:0007669"/>
    <property type="project" value="UniProtKB-KW"/>
</dbReference>
<dbReference type="Gene3D" id="3.20.20.120">
    <property type="entry name" value="Enolase-like C-terminal domain"/>
    <property type="match status" value="1"/>
</dbReference>
<dbReference type="GO" id="GO:0046872">
    <property type="term" value="F:metal ion binding"/>
    <property type="evidence" value="ECO:0007669"/>
    <property type="project" value="UniProtKB-KW"/>
</dbReference>
<dbReference type="GO" id="GO:0009063">
    <property type="term" value="P:amino acid catabolic process"/>
    <property type="evidence" value="ECO:0007669"/>
    <property type="project" value="InterPro"/>
</dbReference>
<comment type="caution">
    <text evidence="4">The sequence shown here is derived from an EMBL/GenBank/DDBJ whole genome shotgun (WGS) entry which is preliminary data.</text>
</comment>
<dbReference type="Gene3D" id="3.30.390.10">
    <property type="entry name" value="Enolase-like, N-terminal domain"/>
    <property type="match status" value="1"/>
</dbReference>
<keyword evidence="2" id="KW-0456">Lyase</keyword>
<dbReference type="PANTHER" id="PTHR48080">
    <property type="entry name" value="D-GALACTONATE DEHYDRATASE-RELATED"/>
    <property type="match status" value="1"/>
</dbReference>
<dbReference type="InterPro" id="IPR034593">
    <property type="entry name" value="DgoD-like"/>
</dbReference>
<dbReference type="SUPFAM" id="SSF51604">
    <property type="entry name" value="Enolase C-terminal domain-like"/>
    <property type="match status" value="1"/>
</dbReference>
<dbReference type="Pfam" id="PF13378">
    <property type="entry name" value="MR_MLE_C"/>
    <property type="match status" value="1"/>
</dbReference>
<dbReference type="RefSeq" id="WP_256304128.1">
    <property type="nucleotide sequence ID" value="NZ_JANFYS010000019.1"/>
</dbReference>
<protein>
    <submittedName>
        <fullName evidence="4">Mandelate racemase/muconate lactonizing enzyme family protein</fullName>
    </submittedName>
</protein>
<keyword evidence="1" id="KW-0479">Metal-binding</keyword>
<evidence type="ECO:0000313" key="5">
    <source>
        <dbReference type="Proteomes" id="UP001204562"/>
    </source>
</evidence>
<evidence type="ECO:0000313" key="4">
    <source>
        <dbReference type="EMBL" id="MCQ4770773.1"/>
    </source>
</evidence>
<dbReference type="InterPro" id="IPR013341">
    <property type="entry name" value="Mandelate_racemase_N_dom"/>
</dbReference>
<dbReference type="AlphaFoldDB" id="A0AAW5JT44"/>
<accession>A0AAW5JT44</accession>
<dbReference type="Pfam" id="PF02746">
    <property type="entry name" value="MR_MLE_N"/>
    <property type="match status" value="1"/>
</dbReference>
<dbReference type="InterPro" id="IPR029017">
    <property type="entry name" value="Enolase-like_N"/>
</dbReference>
<dbReference type="CDD" id="cd03316">
    <property type="entry name" value="MR_like"/>
    <property type="match status" value="1"/>
</dbReference>
<name>A0AAW5JT44_9FIRM</name>
<evidence type="ECO:0000259" key="3">
    <source>
        <dbReference type="SMART" id="SM00922"/>
    </source>
</evidence>
<dbReference type="PROSITE" id="PS00908">
    <property type="entry name" value="MR_MLE_1"/>
    <property type="match status" value="1"/>
</dbReference>
<dbReference type="PANTHER" id="PTHR48080:SF2">
    <property type="entry name" value="D-GALACTONATE DEHYDRATASE"/>
    <property type="match status" value="1"/>
</dbReference>
<proteinExistence type="predicted"/>
<dbReference type="SFLD" id="SFLDS00001">
    <property type="entry name" value="Enolase"/>
    <property type="match status" value="1"/>
</dbReference>
<organism evidence="4 5">
    <name type="scientific">Intestinimonas massiliensis</name>
    <name type="common">ex Afouda et al. 2020</name>
    <dbReference type="NCBI Taxonomy" id="1673721"/>
    <lineage>
        <taxon>Bacteria</taxon>
        <taxon>Bacillati</taxon>
        <taxon>Bacillota</taxon>
        <taxon>Clostridia</taxon>
        <taxon>Eubacteriales</taxon>
        <taxon>Intestinimonas</taxon>
    </lineage>
</organism>
<dbReference type="InterPro" id="IPR036849">
    <property type="entry name" value="Enolase-like_C_sf"/>
</dbReference>
<dbReference type="SUPFAM" id="SSF54826">
    <property type="entry name" value="Enolase N-terminal domain-like"/>
    <property type="match status" value="1"/>
</dbReference>
<dbReference type="SMART" id="SM00922">
    <property type="entry name" value="MR_MLE"/>
    <property type="match status" value="1"/>
</dbReference>
<feature type="domain" description="Mandelate racemase/muconate lactonizing enzyme C-terminal" evidence="3">
    <location>
        <begin position="123"/>
        <end position="234"/>
    </location>
</feature>
<dbReference type="InterPro" id="IPR018110">
    <property type="entry name" value="Mandel_Rmase/mucon_lact_enz_CS"/>
</dbReference>
<dbReference type="Proteomes" id="UP001204562">
    <property type="component" value="Unassembled WGS sequence"/>
</dbReference>
<gene>
    <name evidence="4" type="ORF">NE579_09885</name>
</gene>
<dbReference type="InterPro" id="IPR013342">
    <property type="entry name" value="Mandelate_racemase_C"/>
</dbReference>
<reference evidence="4" key="1">
    <citation type="submission" date="2022-06" db="EMBL/GenBank/DDBJ databases">
        <title>Isolation of gut microbiota from human fecal samples.</title>
        <authorList>
            <person name="Pamer E.G."/>
            <person name="Barat B."/>
            <person name="Waligurski E."/>
            <person name="Medina S."/>
            <person name="Paddock L."/>
            <person name="Mostad J."/>
        </authorList>
    </citation>
    <scope>NUCLEOTIDE SEQUENCE</scope>
    <source>
        <strain evidence="4">DFI.9.91</strain>
    </source>
</reference>
<evidence type="ECO:0000256" key="2">
    <source>
        <dbReference type="ARBA" id="ARBA00023239"/>
    </source>
</evidence>
<dbReference type="InterPro" id="IPR029065">
    <property type="entry name" value="Enolase_C-like"/>
</dbReference>
<sequence length="394" mass="43617">MKITDVKVIPVNKFLFVKVLTDEGITGLGESGDWGFLLSSGEVIESFREYLIGKDPMDIEHHWEYMYRCFHFRGAAVMGALSAIDIALYDIKGKALGVPVYQLLGGKCRDKIRVYSHVSGKSFGELLDRCLAEKEKGFTAVGHLSPFLDEPRSEPYFETYASMISGGAERIGKIREALGNDVDLCIENHRRMNPAQAIALAQQLEPFLPMFYEDPLIPDNFDAMALVASKIRIPLATGERIHTPQEYEMLVRRCGVDYLRVSIGLCGGFTGAKKISAIAEANQLGIIPHNPLSPVATAACIQLDAATPCFTIQEYPDPNDQAAHARFVYDKTNASVFRACDIVKEMPVCEQGFLLVPDKPGLGIELIDDAETRFPFERRKVVTRLSSDGAVMDT</sequence>